<sequence length="471" mass="47528">MSEIEVSTGARSSVDTDELHERAMYLDMLAATVSAWRFDVREAVAAVASVPEAAPYDFARDDLVAATAALERASDQAARVGAAASVAASAYGTADRVANSLMDWAGGLAGRAFGFLAARALPALIAPMASAAGAALPVVLPALVAAGVVWANPVSRRAVASLGADFGAWVTAQSRHVANPAAVGLIRAAVSATDDVVAGALRAPRGAMDAGLVGVVSSPLVAATARALDTPVSVTPVGSGRSVVAPASVAEVAARIPANAPGQPQVRVEKYQTGDGAASWAVYVGSTVEFGVGESAEAFDLESAVGSMAGEDGAAYRAVVQAMEDAGVGAADPVALAGHSQGGLVAAAVAESGDYAVDSLVTFGAPTAQIPAADGVPTVVVEHSDDLIPALAGQAPADDARTVVARDTFSREQEGDSLMSAHSIEEYARTAELMDRSDDQRLAEFREALVRSVPEGAPGSSVDYRADRVLP</sequence>
<evidence type="ECO:0008006" key="3">
    <source>
        <dbReference type="Google" id="ProtNLM"/>
    </source>
</evidence>
<organism evidence="1 2">
    <name type="scientific">Labedella populi</name>
    <dbReference type="NCBI Taxonomy" id="2498850"/>
    <lineage>
        <taxon>Bacteria</taxon>
        <taxon>Bacillati</taxon>
        <taxon>Actinomycetota</taxon>
        <taxon>Actinomycetes</taxon>
        <taxon>Micrococcales</taxon>
        <taxon>Microbacteriaceae</taxon>
        <taxon>Labedella</taxon>
    </lineage>
</organism>
<dbReference type="AlphaFoldDB" id="A0A3S4BYJ6"/>
<proteinExistence type="predicted"/>
<evidence type="ECO:0000313" key="1">
    <source>
        <dbReference type="EMBL" id="RWZ59261.1"/>
    </source>
</evidence>
<gene>
    <name evidence="1" type="ORF">ELQ92_13455</name>
</gene>
<keyword evidence="2" id="KW-1185">Reference proteome</keyword>
<name>A0A3S4BYJ6_9MICO</name>
<dbReference type="EMBL" id="RZNC01000005">
    <property type="protein sequence ID" value="RWZ59261.1"/>
    <property type="molecule type" value="Genomic_DNA"/>
</dbReference>
<reference evidence="1 2" key="1">
    <citation type="submission" date="2018-12" db="EMBL/GenBank/DDBJ databases">
        <authorList>
            <person name="Li F."/>
        </authorList>
    </citation>
    <scope>NUCLEOTIDE SEQUENCE [LARGE SCALE GENOMIC DNA]</scope>
    <source>
        <strain evidence="1 2">8H24J-4-2</strain>
    </source>
</reference>
<dbReference type="InterPro" id="IPR029058">
    <property type="entry name" value="AB_hydrolase_fold"/>
</dbReference>
<dbReference type="Proteomes" id="UP000288603">
    <property type="component" value="Unassembled WGS sequence"/>
</dbReference>
<evidence type="ECO:0000313" key="2">
    <source>
        <dbReference type="Proteomes" id="UP000288603"/>
    </source>
</evidence>
<dbReference type="Gene3D" id="3.40.50.1820">
    <property type="entry name" value="alpha/beta hydrolase"/>
    <property type="match status" value="1"/>
</dbReference>
<dbReference type="OrthoDB" id="4790882at2"/>
<dbReference type="SUPFAM" id="SSF53474">
    <property type="entry name" value="alpha/beta-Hydrolases"/>
    <property type="match status" value="1"/>
</dbReference>
<accession>A0A3S4BYJ6</accession>
<dbReference type="RefSeq" id="WP_128499834.1">
    <property type="nucleotide sequence ID" value="NZ_RZNC01000005.1"/>
</dbReference>
<protein>
    <recommendedName>
        <fullName evidence="3">Alpha/beta hydrolase</fullName>
    </recommendedName>
</protein>
<comment type="caution">
    <text evidence="1">The sequence shown here is derived from an EMBL/GenBank/DDBJ whole genome shotgun (WGS) entry which is preliminary data.</text>
</comment>